<feature type="chain" id="PRO_5043731942" evidence="2">
    <location>
        <begin position="20"/>
        <end position="424"/>
    </location>
</feature>
<sequence>MAFSNFILLLASFSAVAFSQDLGSDLTLSATGSLLCNETFSDANVTSISSYSPGVPEFSSSSGFARDIHVGATVVESTDSVQWSLWYNTGGANYSNDDDLGYDVCVFVTNTPDENTYLRGQSDPGDCSSTLNAECNAALTNMANSLALGLISNATPPPNSNLTEGSLSRVCYEIGNTIQNNFPDECNVFYNGSAMVSGSPLSSYGSSVSTGDPCPIVDDSTNRTFDHILTISGSATRLNYIAFNYVVFPMMITWLPVANVLATQTITTANSVMACLRADDVQPGSDTVPAPAAPTPIGSEDDGLTGGAIAGIVVGVVAGLGIVAGAGWWFWRRSKKAKLSKLRSSGEDTPPAYDAEMKQLPTPLAGVPANAPLAELAPDEVRRHELGVDPTFELGEGRKLAQEKALNERSPVEMSAEVPAWRLR</sequence>
<dbReference type="CDD" id="cd12087">
    <property type="entry name" value="TM_EGFR-like"/>
    <property type="match status" value="1"/>
</dbReference>
<keyword evidence="4" id="KW-1185">Reference proteome</keyword>
<keyword evidence="2" id="KW-0732">Signal</keyword>
<protein>
    <submittedName>
        <fullName evidence="3">Uncharacterized protein</fullName>
    </submittedName>
</protein>
<dbReference type="PANTHER" id="PTHR16861">
    <property type="entry name" value="GLYCOPROTEIN 38"/>
    <property type="match status" value="1"/>
</dbReference>
<keyword evidence="1" id="KW-0812">Transmembrane</keyword>
<dbReference type="EMBL" id="JAVRRT010000003">
    <property type="protein sequence ID" value="KAK5173769.1"/>
    <property type="molecule type" value="Genomic_DNA"/>
</dbReference>
<gene>
    <name evidence="3" type="ORF">LTR77_002450</name>
</gene>
<proteinExistence type="predicted"/>
<dbReference type="RefSeq" id="XP_064662464.1">
    <property type="nucleotide sequence ID" value="XM_064799709.1"/>
</dbReference>
<dbReference type="GeneID" id="89923797"/>
<evidence type="ECO:0000313" key="4">
    <source>
        <dbReference type="Proteomes" id="UP001337655"/>
    </source>
</evidence>
<evidence type="ECO:0000256" key="2">
    <source>
        <dbReference type="SAM" id="SignalP"/>
    </source>
</evidence>
<feature type="transmembrane region" description="Helical" evidence="1">
    <location>
        <begin position="308"/>
        <end position="331"/>
    </location>
</feature>
<organism evidence="3 4">
    <name type="scientific">Saxophila tyrrhenica</name>
    <dbReference type="NCBI Taxonomy" id="1690608"/>
    <lineage>
        <taxon>Eukaryota</taxon>
        <taxon>Fungi</taxon>
        <taxon>Dikarya</taxon>
        <taxon>Ascomycota</taxon>
        <taxon>Pezizomycotina</taxon>
        <taxon>Dothideomycetes</taxon>
        <taxon>Dothideomycetidae</taxon>
        <taxon>Mycosphaerellales</taxon>
        <taxon>Extremaceae</taxon>
        <taxon>Saxophila</taxon>
    </lineage>
</organism>
<comment type="caution">
    <text evidence="3">The sequence shown here is derived from an EMBL/GenBank/DDBJ whole genome shotgun (WGS) entry which is preliminary data.</text>
</comment>
<dbReference type="Proteomes" id="UP001337655">
    <property type="component" value="Unassembled WGS sequence"/>
</dbReference>
<accession>A0AAV9PJJ0</accession>
<dbReference type="AlphaFoldDB" id="A0AAV9PJJ0"/>
<dbReference type="PANTHER" id="PTHR16861:SF4">
    <property type="entry name" value="SH3 DOMAIN PROTEIN (AFU_ORTHOLOGUE AFUA_1G13610)"/>
    <property type="match status" value="1"/>
</dbReference>
<keyword evidence="1" id="KW-1133">Transmembrane helix</keyword>
<evidence type="ECO:0000313" key="3">
    <source>
        <dbReference type="EMBL" id="KAK5173769.1"/>
    </source>
</evidence>
<reference evidence="3 4" key="1">
    <citation type="submission" date="2023-08" db="EMBL/GenBank/DDBJ databases">
        <title>Black Yeasts Isolated from many extreme environments.</title>
        <authorList>
            <person name="Coleine C."/>
            <person name="Stajich J.E."/>
            <person name="Selbmann L."/>
        </authorList>
    </citation>
    <scope>NUCLEOTIDE SEQUENCE [LARGE SCALE GENOMIC DNA]</scope>
    <source>
        <strain evidence="3 4">CCFEE 5935</strain>
    </source>
</reference>
<feature type="signal peptide" evidence="2">
    <location>
        <begin position="1"/>
        <end position="19"/>
    </location>
</feature>
<name>A0AAV9PJJ0_9PEZI</name>
<evidence type="ECO:0000256" key="1">
    <source>
        <dbReference type="SAM" id="Phobius"/>
    </source>
</evidence>
<keyword evidence="1" id="KW-0472">Membrane</keyword>